<accession>A0A9J5YCM9</accession>
<dbReference type="EMBL" id="JACXVP010000007">
    <property type="protein sequence ID" value="KAG5597036.1"/>
    <property type="molecule type" value="Genomic_DNA"/>
</dbReference>
<evidence type="ECO:0000256" key="1">
    <source>
        <dbReference type="ARBA" id="ARBA00022669"/>
    </source>
</evidence>
<dbReference type="Pfam" id="PF01476">
    <property type="entry name" value="LysM"/>
    <property type="match status" value="1"/>
</dbReference>
<keyword evidence="3" id="KW-0732">Signal</keyword>
<keyword evidence="1" id="KW-0147">Chitin-binding</keyword>
<dbReference type="AlphaFoldDB" id="A0A9J5YCM9"/>
<evidence type="ECO:0000256" key="3">
    <source>
        <dbReference type="SAM" id="SignalP"/>
    </source>
</evidence>
<dbReference type="GO" id="GO:0008061">
    <property type="term" value="F:chitin binding"/>
    <property type="evidence" value="ECO:0007669"/>
    <property type="project" value="UniProtKB-KW"/>
</dbReference>
<dbReference type="InterPro" id="IPR018392">
    <property type="entry name" value="LysM"/>
</dbReference>
<evidence type="ECO:0000259" key="4">
    <source>
        <dbReference type="PROSITE" id="PS51782"/>
    </source>
</evidence>
<dbReference type="Gene3D" id="3.10.350.10">
    <property type="entry name" value="LysM domain"/>
    <property type="match status" value="1"/>
</dbReference>
<protein>
    <recommendedName>
        <fullName evidence="4">LysM domain-containing protein</fullName>
    </recommendedName>
</protein>
<feature type="chain" id="PRO_5039950224" description="LysM domain-containing protein" evidence="3">
    <location>
        <begin position="28"/>
        <end position="95"/>
    </location>
</feature>
<evidence type="ECO:0000256" key="2">
    <source>
        <dbReference type="ARBA" id="ARBA00023026"/>
    </source>
</evidence>
<sequence>MVKASNNSFNKVLVLTFIFILSTPSLGRVLTSTNATPQAIPTCKTVNNVDTGDTCDNIIKFFDLEVEKFSSLNPNLNCDKLFVGEYVCLNGTLST</sequence>
<feature type="domain" description="LysM" evidence="4">
    <location>
        <begin position="45"/>
        <end position="89"/>
    </location>
</feature>
<dbReference type="InterPro" id="IPR052210">
    <property type="entry name" value="LysM1-like"/>
</dbReference>
<comment type="caution">
    <text evidence="5">The sequence shown here is derived from an EMBL/GenBank/DDBJ whole genome shotgun (WGS) entry which is preliminary data.</text>
</comment>
<name>A0A9J5YCM9_SOLCO</name>
<keyword evidence="6" id="KW-1185">Reference proteome</keyword>
<feature type="signal peptide" evidence="3">
    <location>
        <begin position="1"/>
        <end position="27"/>
    </location>
</feature>
<reference evidence="5 6" key="1">
    <citation type="submission" date="2020-09" db="EMBL/GenBank/DDBJ databases">
        <title>De no assembly of potato wild relative species, Solanum commersonii.</title>
        <authorList>
            <person name="Cho K."/>
        </authorList>
    </citation>
    <scope>NUCLEOTIDE SEQUENCE [LARGE SCALE GENOMIC DNA]</scope>
    <source>
        <strain evidence="5">LZ3.2</strain>
        <tissue evidence="5">Leaf</tissue>
    </source>
</reference>
<dbReference type="Proteomes" id="UP000824120">
    <property type="component" value="Chromosome 7"/>
</dbReference>
<dbReference type="InterPro" id="IPR036779">
    <property type="entry name" value="LysM_dom_sf"/>
</dbReference>
<dbReference type="CDD" id="cd00118">
    <property type="entry name" value="LysM"/>
    <property type="match status" value="1"/>
</dbReference>
<proteinExistence type="predicted"/>
<evidence type="ECO:0000313" key="6">
    <source>
        <dbReference type="Proteomes" id="UP000824120"/>
    </source>
</evidence>
<dbReference type="PROSITE" id="PS51782">
    <property type="entry name" value="LYSM"/>
    <property type="match status" value="1"/>
</dbReference>
<dbReference type="PANTHER" id="PTHR34997:SF1">
    <property type="entry name" value="PEPTIDOGLYCAN-BINDING LYSIN DOMAIN"/>
    <property type="match status" value="1"/>
</dbReference>
<dbReference type="PANTHER" id="PTHR34997">
    <property type="entry name" value="AM15"/>
    <property type="match status" value="1"/>
</dbReference>
<evidence type="ECO:0000313" key="5">
    <source>
        <dbReference type="EMBL" id="KAG5597036.1"/>
    </source>
</evidence>
<gene>
    <name evidence="5" type="ORF">H5410_038268</name>
</gene>
<keyword evidence="2" id="KW-0843">Virulence</keyword>
<dbReference type="SUPFAM" id="SSF54106">
    <property type="entry name" value="LysM domain"/>
    <property type="match status" value="1"/>
</dbReference>
<dbReference type="OrthoDB" id="1301689at2759"/>
<organism evidence="5 6">
    <name type="scientific">Solanum commersonii</name>
    <name type="common">Commerson's wild potato</name>
    <name type="synonym">Commerson's nightshade</name>
    <dbReference type="NCBI Taxonomy" id="4109"/>
    <lineage>
        <taxon>Eukaryota</taxon>
        <taxon>Viridiplantae</taxon>
        <taxon>Streptophyta</taxon>
        <taxon>Embryophyta</taxon>
        <taxon>Tracheophyta</taxon>
        <taxon>Spermatophyta</taxon>
        <taxon>Magnoliopsida</taxon>
        <taxon>eudicotyledons</taxon>
        <taxon>Gunneridae</taxon>
        <taxon>Pentapetalae</taxon>
        <taxon>asterids</taxon>
        <taxon>lamiids</taxon>
        <taxon>Solanales</taxon>
        <taxon>Solanaceae</taxon>
        <taxon>Solanoideae</taxon>
        <taxon>Solaneae</taxon>
        <taxon>Solanum</taxon>
    </lineage>
</organism>